<dbReference type="Proteomes" id="UP001218895">
    <property type="component" value="Chromosome"/>
</dbReference>
<dbReference type="InterPro" id="IPR013216">
    <property type="entry name" value="Methyltransf_11"/>
</dbReference>
<dbReference type="GO" id="GO:0008757">
    <property type="term" value="F:S-adenosylmethionine-dependent methyltransferase activity"/>
    <property type="evidence" value="ECO:0007669"/>
    <property type="project" value="InterPro"/>
</dbReference>
<dbReference type="AlphaFoldDB" id="A0AAF0JUK7"/>
<accession>A0AAF0JUK7</accession>
<keyword evidence="3" id="KW-1185">Reference proteome</keyword>
<dbReference type="SUPFAM" id="SSF53335">
    <property type="entry name" value="S-adenosyl-L-methionine-dependent methyltransferases"/>
    <property type="match status" value="1"/>
</dbReference>
<evidence type="ECO:0000259" key="1">
    <source>
        <dbReference type="Pfam" id="PF08241"/>
    </source>
</evidence>
<dbReference type="GeneID" id="79949928"/>
<dbReference type="GO" id="GO:0032259">
    <property type="term" value="P:methylation"/>
    <property type="evidence" value="ECO:0007669"/>
    <property type="project" value="UniProtKB-KW"/>
</dbReference>
<organism evidence="2 3">
    <name type="scientific">Methanomicrobium antiquum</name>
    <dbReference type="NCBI Taxonomy" id="487686"/>
    <lineage>
        <taxon>Archaea</taxon>
        <taxon>Methanobacteriati</taxon>
        <taxon>Methanobacteriota</taxon>
        <taxon>Stenosarchaea group</taxon>
        <taxon>Methanomicrobia</taxon>
        <taxon>Methanomicrobiales</taxon>
        <taxon>Methanomicrobiaceae</taxon>
        <taxon>Methanomicrobium</taxon>
    </lineage>
</organism>
<dbReference type="Gene3D" id="3.40.50.150">
    <property type="entry name" value="Vaccinia Virus protein VP39"/>
    <property type="match status" value="1"/>
</dbReference>
<dbReference type="Pfam" id="PF08241">
    <property type="entry name" value="Methyltransf_11"/>
    <property type="match status" value="1"/>
</dbReference>
<dbReference type="PANTHER" id="PTHR43591">
    <property type="entry name" value="METHYLTRANSFERASE"/>
    <property type="match status" value="1"/>
</dbReference>
<dbReference type="RefSeq" id="WP_278100811.1">
    <property type="nucleotide sequence ID" value="NZ_CP091092.1"/>
</dbReference>
<proteinExistence type="predicted"/>
<keyword evidence="2" id="KW-0489">Methyltransferase</keyword>
<dbReference type="InterPro" id="IPR029063">
    <property type="entry name" value="SAM-dependent_MTases_sf"/>
</dbReference>
<feature type="domain" description="Methyltransferase type 11" evidence="1">
    <location>
        <begin position="46"/>
        <end position="134"/>
    </location>
</feature>
<dbReference type="CDD" id="cd02440">
    <property type="entry name" value="AdoMet_MTases"/>
    <property type="match status" value="1"/>
</dbReference>
<dbReference type="EMBL" id="CP091092">
    <property type="protein sequence ID" value="WFN37978.1"/>
    <property type="molecule type" value="Genomic_DNA"/>
</dbReference>
<dbReference type="KEGG" id="manq:L1994_05980"/>
<reference evidence="2" key="1">
    <citation type="submission" date="2022-01" db="EMBL/GenBank/DDBJ databases">
        <title>Complete genome of Methanomicrobium antiquum DSM 21220.</title>
        <authorList>
            <person name="Chen S.-C."/>
            <person name="You Y.-T."/>
            <person name="Zhou Y.-Z."/>
            <person name="Lai M.-C."/>
        </authorList>
    </citation>
    <scope>NUCLEOTIDE SEQUENCE</scope>
    <source>
        <strain evidence="2">DSM 21220</strain>
    </source>
</reference>
<keyword evidence="2" id="KW-0808">Transferase</keyword>
<name>A0AAF0JUK7_9EURY</name>
<evidence type="ECO:0000313" key="2">
    <source>
        <dbReference type="EMBL" id="WFN37978.1"/>
    </source>
</evidence>
<dbReference type="PANTHER" id="PTHR43591:SF110">
    <property type="entry name" value="RHODANESE DOMAIN-CONTAINING PROTEIN"/>
    <property type="match status" value="1"/>
</dbReference>
<evidence type="ECO:0000313" key="3">
    <source>
        <dbReference type="Proteomes" id="UP001218895"/>
    </source>
</evidence>
<protein>
    <submittedName>
        <fullName evidence="2">Methyltransferase domain-containing protein</fullName>
    </submittedName>
</protein>
<gene>
    <name evidence="2" type="ORF">L1994_05980</name>
</gene>
<sequence length="236" mass="26201">MTKVATHYDQVADVYDNQYDQRQGRIYYGHICTNVSKNLPKGAKLLDLGCGTGLFMRNYLKTGGEVIGIDISSGMLKKAKLRNDSEVAVGNAEKLPFRDESFDCISSILAFSYLQNPDYMLEDAFRVLKPGGAISLCTLGRNIFTAIVPAAYKIGEKLKVSRVGCGSFGEHYYSEDELYGLFSDAGFVDVSVERRSFAHVDLKPPLYSITKKIEPIVEDKFPYLAFNICASGKKPE</sequence>